<protein>
    <submittedName>
        <fullName evidence="3">Uncharacterized protein</fullName>
    </submittedName>
</protein>
<dbReference type="AlphaFoldDB" id="A0A5J6L1J2"/>
<feature type="compositionally biased region" description="Low complexity" evidence="1">
    <location>
        <begin position="28"/>
        <end position="47"/>
    </location>
</feature>
<dbReference type="KEGG" id="mlz:F6J85_04040"/>
<name>A0A5J6L1J2_9MICO</name>
<keyword evidence="4" id="KW-1185">Reference proteome</keyword>
<proteinExistence type="predicted"/>
<feature type="signal peptide" evidence="2">
    <location>
        <begin position="1"/>
        <end position="23"/>
    </location>
</feature>
<evidence type="ECO:0000313" key="3">
    <source>
        <dbReference type="EMBL" id="QEW02350.1"/>
    </source>
</evidence>
<dbReference type="EMBL" id="CP044232">
    <property type="protein sequence ID" value="QEW02350.1"/>
    <property type="molecule type" value="Genomic_DNA"/>
</dbReference>
<feature type="region of interest" description="Disordered" evidence="1">
    <location>
        <begin position="28"/>
        <end position="55"/>
    </location>
</feature>
<dbReference type="RefSeq" id="WP_150923936.1">
    <property type="nucleotide sequence ID" value="NZ_CP044232.1"/>
</dbReference>
<dbReference type="Proteomes" id="UP000325516">
    <property type="component" value="Chromosome"/>
</dbReference>
<organism evidence="3 4">
    <name type="scientific">Microbacterium lushaniae</name>
    <dbReference type="NCBI Taxonomy" id="2614639"/>
    <lineage>
        <taxon>Bacteria</taxon>
        <taxon>Bacillati</taxon>
        <taxon>Actinomycetota</taxon>
        <taxon>Actinomycetes</taxon>
        <taxon>Micrococcales</taxon>
        <taxon>Microbacteriaceae</taxon>
        <taxon>Microbacterium</taxon>
    </lineage>
</organism>
<sequence>MSRRHPLRALPLVAALALTAALAGCTGPSAGGSPAASTPAADTPGDAGQSTSDACGVVQQSIDSATSSFADADPADPTSVVTAMESASTELGTISAQVTNDDVAALLPPLRDMFAQAAEAMAAMAEGDVSRAAEVSALSAQLQESAAAYQELCETG</sequence>
<keyword evidence="2" id="KW-0732">Signal</keyword>
<gene>
    <name evidence="3" type="ORF">F6J85_04040</name>
</gene>
<reference evidence="4" key="1">
    <citation type="submission" date="2019-09" db="EMBL/GenBank/DDBJ databases">
        <title>Mumia zhuanghuii sp. nov. isolated from the intestinal contents of plateau pika (Ochotona curzoniae) in the Qinghai-Tibet plateau of China.</title>
        <authorList>
            <person name="Tian Z."/>
        </authorList>
    </citation>
    <scope>NUCLEOTIDE SEQUENCE [LARGE SCALE GENOMIC DNA]</scope>
    <source>
        <strain evidence="4">L-031</strain>
    </source>
</reference>
<evidence type="ECO:0000256" key="1">
    <source>
        <dbReference type="SAM" id="MobiDB-lite"/>
    </source>
</evidence>
<accession>A0A5J6L1J2</accession>
<feature type="chain" id="PRO_5039193601" evidence="2">
    <location>
        <begin position="24"/>
        <end position="156"/>
    </location>
</feature>
<dbReference type="PROSITE" id="PS51257">
    <property type="entry name" value="PROKAR_LIPOPROTEIN"/>
    <property type="match status" value="1"/>
</dbReference>
<evidence type="ECO:0000256" key="2">
    <source>
        <dbReference type="SAM" id="SignalP"/>
    </source>
</evidence>
<evidence type="ECO:0000313" key="4">
    <source>
        <dbReference type="Proteomes" id="UP000325516"/>
    </source>
</evidence>